<reference evidence="3" key="1">
    <citation type="submission" date="2016-05" db="EMBL/GenBank/DDBJ databases">
        <authorList>
            <person name="Naeem Raeece"/>
        </authorList>
    </citation>
    <scope>NUCLEOTIDE SEQUENCE [LARGE SCALE GENOMIC DNA]</scope>
</reference>
<dbReference type="EMBL" id="FLQU01000782">
    <property type="protein sequence ID" value="SBS89679.1"/>
    <property type="molecule type" value="Genomic_DNA"/>
</dbReference>
<organism evidence="2 3">
    <name type="scientific">Plasmodium ovale curtisi</name>
    <dbReference type="NCBI Taxonomy" id="864141"/>
    <lineage>
        <taxon>Eukaryota</taxon>
        <taxon>Sar</taxon>
        <taxon>Alveolata</taxon>
        <taxon>Apicomplexa</taxon>
        <taxon>Aconoidasida</taxon>
        <taxon>Haemosporida</taxon>
        <taxon>Plasmodiidae</taxon>
        <taxon>Plasmodium</taxon>
        <taxon>Plasmodium (Plasmodium)</taxon>
    </lineage>
</organism>
<gene>
    <name evidence="2" type="ORF">POVCU2_0056480</name>
</gene>
<proteinExistence type="predicted"/>
<evidence type="ECO:0000313" key="3">
    <source>
        <dbReference type="Proteomes" id="UP000078560"/>
    </source>
</evidence>
<keyword evidence="1" id="KW-0812">Transmembrane</keyword>
<sequence length="344" mass="40607">MSETVDFLNHLTSTKCYAYLDNIYKYHGNEGKCEKLKNDFQRYPQIYDFCMSLTGNLDNFNKLKSDGLFDDDRCRYLNFWIYDRLIGMGLDRTSIGSPSIIGKIIDLFTDFKMYEKKCNYDFYLIDRKDYTKMRKLYNYIMDYGIIKYYANGENNYECNTKNVEYIKDGINAYNDIKRDCAQNNQKYYCFAMRDFEKLNNMDDLLKLQCKKIKSEFPSEVARADHLRQGQHAFQGAYDSAGSHVKGSQMELETPDSHSLSTFEIVMSLFFPFLGLLVIFFILYKFTPFGSWLDSNVLRKKKISHNLYEDDEPAEDILDKTYSHMNTPYQSKLHQVGYNSIWNTS</sequence>
<feature type="transmembrane region" description="Helical" evidence="1">
    <location>
        <begin position="264"/>
        <end position="283"/>
    </location>
</feature>
<evidence type="ECO:0000256" key="1">
    <source>
        <dbReference type="SAM" id="Phobius"/>
    </source>
</evidence>
<evidence type="ECO:0000313" key="2">
    <source>
        <dbReference type="EMBL" id="SBS89679.1"/>
    </source>
</evidence>
<keyword evidence="1" id="KW-0472">Membrane</keyword>
<accession>A0A1A8WER5</accession>
<dbReference type="AlphaFoldDB" id="A0A1A8WER5"/>
<dbReference type="InterPro" id="IPR008780">
    <property type="entry name" value="Plasmodium_Vir"/>
</dbReference>
<protein>
    <submittedName>
        <fullName evidence="2">PIR Superfamily Protein</fullName>
    </submittedName>
</protein>
<dbReference type="Proteomes" id="UP000078560">
    <property type="component" value="Unassembled WGS sequence"/>
</dbReference>
<dbReference type="VEuPathDB" id="PlasmoDB:PocGH01_00096800"/>
<name>A0A1A8WER5_PLAOA</name>
<dbReference type="Pfam" id="PF05795">
    <property type="entry name" value="Plasmodium_Vir"/>
    <property type="match status" value="2"/>
</dbReference>
<keyword evidence="1" id="KW-1133">Transmembrane helix</keyword>